<feature type="signal peptide" evidence="1">
    <location>
        <begin position="1"/>
        <end position="28"/>
    </location>
</feature>
<dbReference type="AlphaFoldDB" id="A0A1T1HAE1"/>
<evidence type="ECO:0000313" key="3">
    <source>
        <dbReference type="Proteomes" id="UP000190064"/>
    </source>
</evidence>
<comment type="caution">
    <text evidence="2">The sequence shown here is derived from an EMBL/GenBank/DDBJ whole genome shotgun (WGS) entry which is preliminary data.</text>
</comment>
<reference evidence="2" key="1">
    <citation type="submission" date="2017-02" db="EMBL/GenBank/DDBJ databases">
        <title>Draft Genome Sequence of the Salt Water Bacterium Oceanospirillum linum ATCC 11336.</title>
        <authorList>
            <person name="Trachtenberg A.M."/>
            <person name="Carney J.G."/>
            <person name="Linnane J.D."/>
            <person name="Rheaume B.A."/>
            <person name="Pitts N.L."/>
            <person name="Mykles D.L."/>
            <person name="Maclea K.S."/>
        </authorList>
    </citation>
    <scope>NUCLEOTIDE SEQUENCE [LARGE SCALE GENOMIC DNA]</scope>
    <source>
        <strain evidence="2">ATCC 11336</strain>
    </source>
</reference>
<evidence type="ECO:0000313" key="2">
    <source>
        <dbReference type="EMBL" id="OOV86828.1"/>
    </source>
</evidence>
<keyword evidence="1" id="KW-0732">Signal</keyword>
<dbReference type="PROSITE" id="PS51257">
    <property type="entry name" value="PROKAR_LIPOPROTEIN"/>
    <property type="match status" value="1"/>
</dbReference>
<evidence type="ECO:0000256" key="1">
    <source>
        <dbReference type="SAM" id="SignalP"/>
    </source>
</evidence>
<keyword evidence="3" id="KW-1185">Reference proteome</keyword>
<proteinExistence type="predicted"/>
<sequence length="235" mass="25588">MIKEILMKLRVGKRLPLALIFAILAGCASDNIQEIEAGYDEDGGAGPVAMSYIDDVATDIRGQQGLLAIARSDAELIHTHASLAMQRAQDSDWVKMHAIHIRHTLAPASAESGAVSSYGLLKAVNHVKDRVELAMEQNDASDAIEFHGEQITLSADSVLERGQQLLALADQIIHAPRYSDLSGEAPKLVLLAEQILSGEDLNGDGEISWEDNEPGLDQAMKYLDYLKEKERAYGQ</sequence>
<name>A0A1T1HAE1_OCELI</name>
<feature type="chain" id="PRO_5012413713" description="EF-hand domain-containing protein" evidence="1">
    <location>
        <begin position="29"/>
        <end position="235"/>
    </location>
</feature>
<dbReference type="EMBL" id="MTSD02000004">
    <property type="protein sequence ID" value="OOV86828.1"/>
    <property type="molecule type" value="Genomic_DNA"/>
</dbReference>
<dbReference type="Proteomes" id="UP000190064">
    <property type="component" value="Unassembled WGS sequence"/>
</dbReference>
<dbReference type="STRING" id="966.BTA35_0211045"/>
<organism evidence="2 3">
    <name type="scientific">Oceanospirillum linum</name>
    <dbReference type="NCBI Taxonomy" id="966"/>
    <lineage>
        <taxon>Bacteria</taxon>
        <taxon>Pseudomonadati</taxon>
        <taxon>Pseudomonadota</taxon>
        <taxon>Gammaproteobacteria</taxon>
        <taxon>Oceanospirillales</taxon>
        <taxon>Oceanospirillaceae</taxon>
        <taxon>Oceanospirillum</taxon>
    </lineage>
</organism>
<gene>
    <name evidence="2" type="ORF">BTA35_0211045</name>
</gene>
<protein>
    <recommendedName>
        <fullName evidence="4">EF-hand domain-containing protein</fullName>
    </recommendedName>
</protein>
<accession>A0A1T1HAE1</accession>
<evidence type="ECO:0008006" key="4">
    <source>
        <dbReference type="Google" id="ProtNLM"/>
    </source>
</evidence>